<dbReference type="STRING" id="1447875.A0A2B7X5H9"/>
<gene>
    <name evidence="14" type="ORF">AJ79_06387</name>
</gene>
<dbReference type="NCBIfam" id="TIGR00234">
    <property type="entry name" value="tyrS"/>
    <property type="match status" value="1"/>
</dbReference>
<dbReference type="PRINTS" id="PR01040">
    <property type="entry name" value="TRNASYNTHTYR"/>
</dbReference>
<keyword evidence="8 12" id="KW-0648">Protein biosynthesis</keyword>
<comment type="catalytic activity">
    <reaction evidence="11 12">
        <text>tRNA(Tyr) + L-tyrosine + ATP = L-tyrosyl-tRNA(Tyr) + AMP + diphosphate + H(+)</text>
        <dbReference type="Rhea" id="RHEA:10220"/>
        <dbReference type="Rhea" id="RHEA-COMP:9706"/>
        <dbReference type="Rhea" id="RHEA-COMP:9707"/>
        <dbReference type="ChEBI" id="CHEBI:15378"/>
        <dbReference type="ChEBI" id="CHEBI:30616"/>
        <dbReference type="ChEBI" id="CHEBI:33019"/>
        <dbReference type="ChEBI" id="CHEBI:58315"/>
        <dbReference type="ChEBI" id="CHEBI:78442"/>
        <dbReference type="ChEBI" id="CHEBI:78536"/>
        <dbReference type="ChEBI" id="CHEBI:456215"/>
        <dbReference type="EC" id="6.1.1.1"/>
    </reaction>
</comment>
<evidence type="ECO:0000256" key="12">
    <source>
        <dbReference type="RuleBase" id="RU361234"/>
    </source>
</evidence>
<comment type="caution">
    <text evidence="14">The sequence shown here is derived from an EMBL/GenBank/DDBJ whole genome shotgun (WGS) entry which is preliminary data.</text>
</comment>
<evidence type="ECO:0000256" key="1">
    <source>
        <dbReference type="ARBA" id="ARBA00004123"/>
    </source>
</evidence>
<dbReference type="FunFam" id="1.10.240.10:FF:000004">
    <property type="entry name" value="Tyrosine--tRNA ligase"/>
    <property type="match status" value="1"/>
</dbReference>
<protein>
    <recommendedName>
        <fullName evidence="12">Tyrosine--tRNA ligase</fullName>
        <ecNumber evidence="12">6.1.1.1</ecNumber>
    </recommendedName>
    <alternativeName>
        <fullName evidence="12">Tyrosyl-tRNA synthetase</fullName>
    </alternativeName>
</protein>
<name>A0A2B7X5H9_9EURO</name>
<dbReference type="Pfam" id="PF00579">
    <property type="entry name" value="tRNA-synt_1b"/>
    <property type="match status" value="1"/>
</dbReference>
<dbReference type="PANTHER" id="PTHR46264">
    <property type="entry name" value="TYROSINE-TRNA LIGASE"/>
    <property type="match status" value="1"/>
</dbReference>
<evidence type="ECO:0000256" key="5">
    <source>
        <dbReference type="ARBA" id="ARBA00022598"/>
    </source>
</evidence>
<evidence type="ECO:0000256" key="9">
    <source>
        <dbReference type="ARBA" id="ARBA00023146"/>
    </source>
</evidence>
<proteinExistence type="inferred from homology"/>
<evidence type="ECO:0000256" key="3">
    <source>
        <dbReference type="ARBA" id="ARBA00005594"/>
    </source>
</evidence>
<keyword evidence="9 12" id="KW-0030">Aminoacyl-tRNA synthetase</keyword>
<dbReference type="InterPro" id="IPR050489">
    <property type="entry name" value="Tyr-tRNA_synthase"/>
</dbReference>
<dbReference type="Gene3D" id="1.10.240.10">
    <property type="entry name" value="Tyrosyl-Transfer RNA Synthetase"/>
    <property type="match status" value="1"/>
</dbReference>
<organism evidence="14 15">
    <name type="scientific">Helicocarpus griseus UAMH5409</name>
    <dbReference type="NCBI Taxonomy" id="1447875"/>
    <lineage>
        <taxon>Eukaryota</taxon>
        <taxon>Fungi</taxon>
        <taxon>Dikarya</taxon>
        <taxon>Ascomycota</taxon>
        <taxon>Pezizomycotina</taxon>
        <taxon>Eurotiomycetes</taxon>
        <taxon>Eurotiomycetidae</taxon>
        <taxon>Onygenales</taxon>
        <taxon>Ajellomycetaceae</taxon>
        <taxon>Helicocarpus</taxon>
    </lineage>
</organism>
<keyword evidence="15" id="KW-1185">Reference proteome</keyword>
<dbReference type="Proteomes" id="UP000223968">
    <property type="component" value="Unassembled WGS sequence"/>
</dbReference>
<keyword evidence="5 12" id="KW-0436">Ligase</keyword>
<dbReference type="InterPro" id="IPR023617">
    <property type="entry name" value="Tyr-tRNA-ligase_arc/euk-type"/>
</dbReference>
<dbReference type="PANTHER" id="PTHR46264:SF4">
    <property type="entry name" value="TYROSINE--TRNA LIGASE, CYTOPLASMIC"/>
    <property type="match status" value="1"/>
</dbReference>
<comment type="similarity">
    <text evidence="3 12">Belongs to the class-I aminoacyl-tRNA synthetase family.</text>
</comment>
<dbReference type="GO" id="GO:0006437">
    <property type="term" value="P:tyrosyl-tRNA aminoacylation"/>
    <property type="evidence" value="ECO:0007669"/>
    <property type="project" value="InterPro"/>
</dbReference>
<keyword evidence="6 12" id="KW-0547">Nucleotide-binding</keyword>
<dbReference type="InterPro" id="IPR002305">
    <property type="entry name" value="aa-tRNA-synth_Ic"/>
</dbReference>
<dbReference type="SUPFAM" id="SSF52374">
    <property type="entry name" value="Nucleotidylyl transferase"/>
    <property type="match status" value="1"/>
</dbReference>
<evidence type="ECO:0000256" key="10">
    <source>
        <dbReference type="ARBA" id="ARBA00023242"/>
    </source>
</evidence>
<evidence type="ECO:0000256" key="4">
    <source>
        <dbReference type="ARBA" id="ARBA00022490"/>
    </source>
</evidence>
<keyword evidence="7 12" id="KW-0067">ATP-binding</keyword>
<evidence type="ECO:0000313" key="15">
    <source>
        <dbReference type="Proteomes" id="UP000223968"/>
    </source>
</evidence>
<dbReference type="GO" id="GO:0005524">
    <property type="term" value="F:ATP binding"/>
    <property type="evidence" value="ECO:0007669"/>
    <property type="project" value="UniProtKB-KW"/>
</dbReference>
<dbReference type="CDD" id="cd00805">
    <property type="entry name" value="TyrRS_core"/>
    <property type="match status" value="1"/>
</dbReference>
<dbReference type="GO" id="GO:0005737">
    <property type="term" value="C:cytoplasm"/>
    <property type="evidence" value="ECO:0007669"/>
    <property type="project" value="UniProtKB-SubCell"/>
</dbReference>
<dbReference type="AlphaFoldDB" id="A0A2B7X5H9"/>
<dbReference type="InterPro" id="IPR014729">
    <property type="entry name" value="Rossmann-like_a/b/a_fold"/>
</dbReference>
<dbReference type="GO" id="GO:0004831">
    <property type="term" value="F:tyrosine-tRNA ligase activity"/>
    <property type="evidence" value="ECO:0007669"/>
    <property type="project" value="UniProtKB-EC"/>
</dbReference>
<dbReference type="FunFam" id="3.40.50.620:FF:000040">
    <property type="entry name" value="Tyrosine--tRNA ligase"/>
    <property type="match status" value="1"/>
</dbReference>
<dbReference type="OrthoDB" id="197206at2759"/>
<dbReference type="PIRSF" id="PIRSF006588">
    <property type="entry name" value="TyrRS_arch_euk"/>
    <property type="match status" value="1"/>
</dbReference>
<keyword evidence="10" id="KW-0539">Nucleus</keyword>
<comment type="subcellular location">
    <subcellularLocation>
        <location evidence="2">Cytoplasm</location>
    </subcellularLocation>
    <subcellularLocation>
        <location evidence="1">Nucleus</location>
    </subcellularLocation>
</comment>
<dbReference type="NCBIfam" id="NF006330">
    <property type="entry name" value="PRK08560.1"/>
    <property type="match status" value="1"/>
</dbReference>
<dbReference type="EC" id="6.1.1.1" evidence="12"/>
<evidence type="ECO:0000256" key="13">
    <source>
        <dbReference type="SAM" id="MobiDB-lite"/>
    </source>
</evidence>
<feature type="compositionally biased region" description="Basic and acidic residues" evidence="13">
    <location>
        <begin position="379"/>
        <end position="396"/>
    </location>
</feature>
<dbReference type="InterPro" id="IPR002307">
    <property type="entry name" value="Tyr-tRNA-ligase"/>
</dbReference>
<evidence type="ECO:0000256" key="2">
    <source>
        <dbReference type="ARBA" id="ARBA00004496"/>
    </source>
</evidence>
<feature type="region of interest" description="Disordered" evidence="13">
    <location>
        <begin position="348"/>
        <end position="396"/>
    </location>
</feature>
<sequence length="396" mass="44308">MAKELTGQEKIDLIYQNLQEVLKPEIIEDVILRQQRPLKVYFGTATTGRPHCGYFCPIVKLAHFLRAGCHVKILLADIHGFLDNLKAPIALVNHRAKYYRYVITALLEAIHVPTEKLEFVLGSDYQLSPKYTMDLFRLSSVVTEHDAKKAGAEVVKQVDNAPLSGLIYPLMQALDEEHLDVDVQFGGVDQRKIFALALDTLPRVGYKERAHLMNPMVPGLAGGKMSASDPDSKVDILDTPEVVKKKLKKAFAVPRETEGNGIVSFVEYVLLPVSALERDDDKGRFVVGRREEEGGDMVYEDIEVLKRDYREDKLTPQLLKAAVTIALNKLLEPVQAAFQANKDWQEVEKLAYPPPPEPEKKKKKPKDKGSRYPGAGAAKKADGTVEEKLEGLEVKE</sequence>
<evidence type="ECO:0000256" key="8">
    <source>
        <dbReference type="ARBA" id="ARBA00022917"/>
    </source>
</evidence>
<evidence type="ECO:0000313" key="14">
    <source>
        <dbReference type="EMBL" id="PGH06914.1"/>
    </source>
</evidence>
<evidence type="ECO:0000256" key="6">
    <source>
        <dbReference type="ARBA" id="ARBA00022741"/>
    </source>
</evidence>
<accession>A0A2B7X5H9</accession>
<keyword evidence="4" id="KW-0963">Cytoplasm</keyword>
<dbReference type="EMBL" id="PDNB01000113">
    <property type="protein sequence ID" value="PGH06914.1"/>
    <property type="molecule type" value="Genomic_DNA"/>
</dbReference>
<evidence type="ECO:0000256" key="11">
    <source>
        <dbReference type="ARBA" id="ARBA00048248"/>
    </source>
</evidence>
<reference evidence="14 15" key="1">
    <citation type="submission" date="2017-10" db="EMBL/GenBank/DDBJ databases">
        <title>Comparative genomics in systemic dimorphic fungi from Ajellomycetaceae.</title>
        <authorList>
            <person name="Munoz J.F."/>
            <person name="Mcewen J.G."/>
            <person name="Clay O.K."/>
            <person name="Cuomo C.A."/>
        </authorList>
    </citation>
    <scope>NUCLEOTIDE SEQUENCE [LARGE SCALE GENOMIC DNA]</scope>
    <source>
        <strain evidence="14 15">UAMH5409</strain>
    </source>
</reference>
<evidence type="ECO:0000256" key="7">
    <source>
        <dbReference type="ARBA" id="ARBA00022840"/>
    </source>
</evidence>
<dbReference type="Gene3D" id="3.40.50.620">
    <property type="entry name" value="HUPs"/>
    <property type="match status" value="1"/>
</dbReference>
<dbReference type="GO" id="GO:0005634">
    <property type="term" value="C:nucleus"/>
    <property type="evidence" value="ECO:0007669"/>
    <property type="project" value="UniProtKB-SubCell"/>
</dbReference>